<organism evidence="4 5">
    <name type="scientific">Kwoniella newhampshirensis</name>
    <dbReference type="NCBI Taxonomy" id="1651941"/>
    <lineage>
        <taxon>Eukaryota</taxon>
        <taxon>Fungi</taxon>
        <taxon>Dikarya</taxon>
        <taxon>Basidiomycota</taxon>
        <taxon>Agaricomycotina</taxon>
        <taxon>Tremellomycetes</taxon>
        <taxon>Tremellales</taxon>
        <taxon>Cryptococcaceae</taxon>
        <taxon>Kwoniella</taxon>
    </lineage>
</organism>
<comment type="caution">
    <text evidence="4">The sequence shown here is derived from an EMBL/GenBank/DDBJ whole genome shotgun (WGS) entry which is preliminary data.</text>
</comment>
<dbReference type="EMBL" id="JBCAWK010000003">
    <property type="protein sequence ID" value="KAK8864306.1"/>
    <property type="molecule type" value="Genomic_DNA"/>
</dbReference>
<protein>
    <recommendedName>
        <fullName evidence="3">NAD(P)-binding domain-containing protein</fullName>
    </recommendedName>
</protein>
<dbReference type="Pfam" id="PF16363">
    <property type="entry name" value="GDP_Man_Dehyd"/>
    <property type="match status" value="1"/>
</dbReference>
<evidence type="ECO:0000256" key="1">
    <source>
        <dbReference type="ARBA" id="ARBA00023002"/>
    </source>
</evidence>
<gene>
    <name evidence="4" type="ORF">IAR55_001553</name>
</gene>
<dbReference type="AlphaFoldDB" id="A0AAW0Z2H5"/>
<dbReference type="GeneID" id="92178812"/>
<dbReference type="Gene3D" id="3.40.50.720">
    <property type="entry name" value="NAD(P)-binding Rossmann-like Domain"/>
    <property type="match status" value="1"/>
</dbReference>
<sequence>MPLPAPILAVTGINGFIASHVALQFLSKGWSVRGSVRSASKAEFVRSNPVFKEWVDKGKFEVIVLGDFNTDDFGPLLEGVEAVAHLAAPNALTGGVSWAEYRDPTVGGVSRLLEAAKDSTTIKGINIMSSAAAAFDPANFATDNESWLVEDDWLPLDEATLVAMDPASPFTTSLWYSGSKKFAELEAYKWVENNKPSWKLATLLAAIVYGPPITLVSPSDMNDVSTTGGSVKDWVALVQGKDKPVPAQFSTVWVDVRDMATAFFETIAQGKSGRFFINAGDYDVQNFVDTMRKLRPDLDAYIPLGEPDKPNKFIHHINSDKSVKDLGMKYRSIEDCVADTLDYLEKIGVFKIPPGAWKKEQVR</sequence>
<proteinExistence type="inferred from homology"/>
<reference evidence="4 5" key="1">
    <citation type="journal article" date="2024" name="bioRxiv">
        <title>Comparative genomics of Cryptococcus and Kwoniella reveals pathogenesis evolution and contrasting karyotype dynamics via intercentromeric recombination or chromosome fusion.</title>
        <authorList>
            <person name="Coelho M.A."/>
            <person name="David-Palma M."/>
            <person name="Shea T."/>
            <person name="Bowers K."/>
            <person name="McGinley-Smith S."/>
            <person name="Mohammad A.W."/>
            <person name="Gnirke A."/>
            <person name="Yurkov A.M."/>
            <person name="Nowrousian M."/>
            <person name="Sun S."/>
            <person name="Cuomo C.A."/>
            <person name="Heitman J."/>
        </authorList>
    </citation>
    <scope>NUCLEOTIDE SEQUENCE [LARGE SCALE GENOMIC DNA]</scope>
    <source>
        <strain evidence="4 5">CBS 13917</strain>
    </source>
</reference>
<dbReference type="Proteomes" id="UP001388673">
    <property type="component" value="Unassembled WGS sequence"/>
</dbReference>
<dbReference type="PANTHER" id="PTHR10366">
    <property type="entry name" value="NAD DEPENDENT EPIMERASE/DEHYDRATASE"/>
    <property type="match status" value="1"/>
</dbReference>
<dbReference type="InterPro" id="IPR050425">
    <property type="entry name" value="NAD(P)_dehydrat-like"/>
</dbReference>
<dbReference type="InterPro" id="IPR016040">
    <property type="entry name" value="NAD(P)-bd_dom"/>
</dbReference>
<dbReference type="InterPro" id="IPR036291">
    <property type="entry name" value="NAD(P)-bd_dom_sf"/>
</dbReference>
<evidence type="ECO:0000256" key="2">
    <source>
        <dbReference type="ARBA" id="ARBA00023445"/>
    </source>
</evidence>
<accession>A0AAW0Z2H5</accession>
<dbReference type="KEGG" id="kne:92178812"/>
<evidence type="ECO:0000259" key="3">
    <source>
        <dbReference type="Pfam" id="PF16363"/>
    </source>
</evidence>
<dbReference type="GO" id="GO:0016616">
    <property type="term" value="F:oxidoreductase activity, acting on the CH-OH group of donors, NAD or NADP as acceptor"/>
    <property type="evidence" value="ECO:0007669"/>
    <property type="project" value="TreeGrafter"/>
</dbReference>
<comment type="similarity">
    <text evidence="2">Belongs to the NAD(P)-dependent epimerase/dehydratase family. Dihydroflavonol-4-reductase subfamily.</text>
</comment>
<evidence type="ECO:0000313" key="5">
    <source>
        <dbReference type="Proteomes" id="UP001388673"/>
    </source>
</evidence>
<dbReference type="PANTHER" id="PTHR10366:SF579">
    <property type="entry name" value="3-BETA HYDROXYSTEROID DEHYDROGENASE_ISOMERASE FAMILY PROTEIN (AFU_ORTHOLOGUE AFUA_3G02250)"/>
    <property type="match status" value="1"/>
</dbReference>
<keyword evidence="5" id="KW-1185">Reference proteome</keyword>
<dbReference type="RefSeq" id="XP_066804602.1">
    <property type="nucleotide sequence ID" value="XM_066944679.1"/>
</dbReference>
<evidence type="ECO:0000313" key="4">
    <source>
        <dbReference type="EMBL" id="KAK8864306.1"/>
    </source>
</evidence>
<keyword evidence="1" id="KW-0560">Oxidoreductase</keyword>
<dbReference type="SUPFAM" id="SSF51735">
    <property type="entry name" value="NAD(P)-binding Rossmann-fold domains"/>
    <property type="match status" value="1"/>
</dbReference>
<feature type="domain" description="NAD(P)-binding" evidence="3">
    <location>
        <begin position="10"/>
        <end position="127"/>
    </location>
</feature>
<name>A0AAW0Z2H5_9TREE</name>